<proteinExistence type="predicted"/>
<organism evidence="2 3">
    <name type="scientific">Pararhizobium polonicum</name>
    <dbReference type="NCBI Taxonomy" id="1612624"/>
    <lineage>
        <taxon>Bacteria</taxon>
        <taxon>Pseudomonadati</taxon>
        <taxon>Pseudomonadota</taxon>
        <taxon>Alphaproteobacteria</taxon>
        <taxon>Hyphomicrobiales</taxon>
        <taxon>Rhizobiaceae</taxon>
        <taxon>Rhizobium/Agrobacterium group</taxon>
        <taxon>Pararhizobium</taxon>
    </lineage>
</organism>
<evidence type="ECO:0000313" key="2">
    <source>
        <dbReference type="EMBL" id="OBZ96552.1"/>
    </source>
</evidence>
<dbReference type="PATRIC" id="fig|1612624.7.peg.408"/>
<keyword evidence="1" id="KW-0732">Signal</keyword>
<accession>A0A1C7P5K2</accession>
<dbReference type="EMBL" id="LGLV01000004">
    <property type="protein sequence ID" value="OBZ96552.1"/>
    <property type="molecule type" value="Genomic_DNA"/>
</dbReference>
<dbReference type="Pfam" id="PF06059">
    <property type="entry name" value="DUF930"/>
    <property type="match status" value="1"/>
</dbReference>
<gene>
    <name evidence="2" type="ORF">ADU59_01970</name>
</gene>
<feature type="chain" id="PRO_5008890273" evidence="1">
    <location>
        <begin position="21"/>
        <end position="129"/>
    </location>
</feature>
<dbReference type="STRING" id="1612624.ADU59_01970"/>
<evidence type="ECO:0000256" key="1">
    <source>
        <dbReference type="SAM" id="SignalP"/>
    </source>
</evidence>
<reference evidence="2 3" key="1">
    <citation type="journal article" date="2016" name="Syst. Appl. Microbiol.">
        <title>Pararhizobium polonicum sp. nov. isolated from tumors on stone fruit rootstocks.</title>
        <authorList>
            <person name="Pulawska J."/>
            <person name="Kuzmanovic N."/>
            <person name="Willems A."/>
            <person name="Pothier J.F."/>
        </authorList>
    </citation>
    <scope>NUCLEOTIDE SEQUENCE [LARGE SCALE GENOMIC DNA]</scope>
    <source>
        <strain evidence="2 3">F5.1</strain>
    </source>
</reference>
<protein>
    <submittedName>
        <fullName evidence="2">Uncharacterized protein</fullName>
    </submittedName>
</protein>
<name>A0A1C7P5K2_9HYPH</name>
<evidence type="ECO:0000313" key="3">
    <source>
        <dbReference type="Proteomes" id="UP000093111"/>
    </source>
</evidence>
<keyword evidence="3" id="KW-1185">Reference proteome</keyword>
<sequence length="129" mass="14652">MNRLVCPLLLGAAIAAPAAAMDQSLVKQFEKLDPQTRLEQRCDTEAMWKINADQATFKPDKVIAYTFADPIVENGTMKAPGAVFRSKGEWYRLKYNCTTGPDHIEMLSFNYKIGDLIPHDEWNAHYLYP</sequence>
<dbReference type="AlphaFoldDB" id="A0A1C7P5K2"/>
<dbReference type="RefSeq" id="WP_068951167.1">
    <property type="nucleotide sequence ID" value="NZ_LGLV01000004.1"/>
</dbReference>
<feature type="signal peptide" evidence="1">
    <location>
        <begin position="1"/>
        <end position="20"/>
    </location>
</feature>
<dbReference type="InterPro" id="IPR009273">
    <property type="entry name" value="DUF930"/>
</dbReference>
<dbReference type="OrthoDB" id="8444764at2"/>
<dbReference type="Proteomes" id="UP000093111">
    <property type="component" value="Unassembled WGS sequence"/>
</dbReference>
<comment type="caution">
    <text evidence="2">The sequence shown here is derived from an EMBL/GenBank/DDBJ whole genome shotgun (WGS) entry which is preliminary data.</text>
</comment>